<gene>
    <name evidence="5" type="ORF">MUK42_29227</name>
</gene>
<keyword evidence="5" id="KW-0670">Pyruvate</keyword>
<proteinExistence type="predicted"/>
<comment type="cofactor">
    <cofactor evidence="1">
        <name>thiamine diphosphate</name>
        <dbReference type="ChEBI" id="CHEBI:58937"/>
    </cofactor>
</comment>
<organism evidence="5 6">
    <name type="scientific">Musa troglodytarum</name>
    <name type="common">fe'i banana</name>
    <dbReference type="NCBI Taxonomy" id="320322"/>
    <lineage>
        <taxon>Eukaryota</taxon>
        <taxon>Viridiplantae</taxon>
        <taxon>Streptophyta</taxon>
        <taxon>Embryophyta</taxon>
        <taxon>Tracheophyta</taxon>
        <taxon>Spermatophyta</taxon>
        <taxon>Magnoliopsida</taxon>
        <taxon>Liliopsida</taxon>
        <taxon>Zingiberales</taxon>
        <taxon>Musaceae</taxon>
        <taxon>Musa</taxon>
    </lineage>
</organism>
<dbReference type="GO" id="GO:0006086">
    <property type="term" value="P:pyruvate decarboxylation to acetyl-CoA"/>
    <property type="evidence" value="ECO:0007669"/>
    <property type="project" value="TreeGrafter"/>
</dbReference>
<keyword evidence="6" id="KW-1185">Reference proteome</keyword>
<keyword evidence="3" id="KW-0786">Thiamine pyrophosphate</keyword>
<evidence type="ECO:0000313" key="5">
    <source>
        <dbReference type="EMBL" id="URD95924.1"/>
    </source>
</evidence>
<dbReference type="SUPFAM" id="SSF52518">
    <property type="entry name" value="Thiamin diphosphate-binding fold (THDP-binding)"/>
    <property type="match status" value="1"/>
</dbReference>
<reference evidence="5" key="1">
    <citation type="submission" date="2022-05" db="EMBL/GenBank/DDBJ databases">
        <title>The Musa troglodytarum L. genome provides insights into the mechanism of non-climacteric behaviour and enrichment of carotenoids.</title>
        <authorList>
            <person name="Wang J."/>
        </authorList>
    </citation>
    <scope>NUCLEOTIDE SEQUENCE</scope>
    <source>
        <tissue evidence="5">Leaf</tissue>
    </source>
</reference>
<dbReference type="Pfam" id="PF00676">
    <property type="entry name" value="E1_dh"/>
    <property type="match status" value="1"/>
</dbReference>
<evidence type="ECO:0000256" key="3">
    <source>
        <dbReference type="ARBA" id="ARBA00023052"/>
    </source>
</evidence>
<dbReference type="Gene3D" id="3.40.50.970">
    <property type="match status" value="1"/>
</dbReference>
<dbReference type="GO" id="GO:0004739">
    <property type="term" value="F:pyruvate dehydrogenase (acetyl-transferring) activity"/>
    <property type="evidence" value="ECO:0007669"/>
    <property type="project" value="TreeGrafter"/>
</dbReference>
<evidence type="ECO:0000259" key="4">
    <source>
        <dbReference type="Pfam" id="PF00676"/>
    </source>
</evidence>
<evidence type="ECO:0000256" key="1">
    <source>
        <dbReference type="ARBA" id="ARBA00001964"/>
    </source>
</evidence>
<dbReference type="PANTHER" id="PTHR11516:SF60">
    <property type="entry name" value="PYRUVATE DEHYDROGENASE E1 COMPONENT SUBUNIT ALPHA"/>
    <property type="match status" value="1"/>
</dbReference>
<sequence>MGTAEWRAAKSPAYFKRGDYVRGLKVDGMDVLALKQACKFAKAHALQNGPIILEMDTYMYHGHSMSDPGSTYRIRDEITGVRLDIEKEVRKEVDEAIALAKESPMPDLSELFTNVYVKGLGAEVFGADGKEVKAVCSSMMQANIETLTFFFFFVMKS</sequence>
<dbReference type="InterPro" id="IPR029061">
    <property type="entry name" value="THDP-binding"/>
</dbReference>
<dbReference type="PANTHER" id="PTHR11516">
    <property type="entry name" value="PYRUVATE DEHYDROGENASE E1 COMPONENT, ALPHA SUBUNIT BACTERIAL AND ORGANELLAR"/>
    <property type="match status" value="1"/>
</dbReference>
<evidence type="ECO:0000256" key="2">
    <source>
        <dbReference type="ARBA" id="ARBA00023002"/>
    </source>
</evidence>
<name>A0A9E7JXF3_9LILI</name>
<dbReference type="Proteomes" id="UP001055439">
    <property type="component" value="Chromosome 4"/>
</dbReference>
<dbReference type="AlphaFoldDB" id="A0A9E7JXF3"/>
<accession>A0A9E7JXF3</accession>
<evidence type="ECO:0000313" key="6">
    <source>
        <dbReference type="Proteomes" id="UP001055439"/>
    </source>
</evidence>
<dbReference type="InterPro" id="IPR050642">
    <property type="entry name" value="PDH_E1_Alpha_Subunit"/>
</dbReference>
<keyword evidence="2" id="KW-0560">Oxidoreductase</keyword>
<dbReference type="InterPro" id="IPR001017">
    <property type="entry name" value="DH_E1"/>
</dbReference>
<protein>
    <submittedName>
        <fullName evidence="5">Pyruvate dehydrogenase E1 component</fullName>
    </submittedName>
</protein>
<dbReference type="EMBL" id="CP097506">
    <property type="protein sequence ID" value="URD95924.1"/>
    <property type="molecule type" value="Genomic_DNA"/>
</dbReference>
<dbReference type="OrthoDB" id="10256198at2759"/>
<feature type="domain" description="Dehydrogenase E1 component" evidence="4">
    <location>
        <begin position="1"/>
        <end position="82"/>
    </location>
</feature>